<evidence type="ECO:0008006" key="3">
    <source>
        <dbReference type="Google" id="ProtNLM"/>
    </source>
</evidence>
<sequence>MVVITSITTTTTNFTHHTHNHTLISTPLTNSLYYLRHFHKTPTKATTCKSSNGVVVIKSYMEDSNTISGFANKIIGALPVIGLVARILTDTGGVGGDFIDFAEFRRRVGKNSSVNDSRAFIDFQDRRGRAGDPLYVLICCWLAAVGAGLLKSEEILEGVARLRISNDIEFEEETFIAMMNEAREKRSKLNVPAPAIPMETRVEKSLDAIHVCCFGRDLIEEEDEQLLCIMLKVVFPSVGRSEIADMVKAKAKRVAEGGEEERYPEPKALSKEAVQLQMKDLQFLKQNSDD</sequence>
<keyword evidence="2" id="KW-1185">Reference proteome</keyword>
<dbReference type="EMBL" id="JAMZMK010006393">
    <property type="protein sequence ID" value="KAI7749221.1"/>
    <property type="molecule type" value="Genomic_DNA"/>
</dbReference>
<protein>
    <recommendedName>
        <fullName evidence="3">Photosystem I assembly factor PSA3, chloroplastic</fullName>
    </recommendedName>
</protein>
<evidence type="ECO:0000313" key="2">
    <source>
        <dbReference type="Proteomes" id="UP001206925"/>
    </source>
</evidence>
<gene>
    <name evidence="1" type="ORF">M8C21_002827</name>
</gene>
<dbReference type="PANTHER" id="PTHR36770">
    <property type="entry name" value="PHOTOSYSTEM I ASSEMBLY FACTOR PSA3, CHLOROPLASTIC"/>
    <property type="match status" value="1"/>
</dbReference>
<organism evidence="1 2">
    <name type="scientific">Ambrosia artemisiifolia</name>
    <name type="common">Common ragweed</name>
    <dbReference type="NCBI Taxonomy" id="4212"/>
    <lineage>
        <taxon>Eukaryota</taxon>
        <taxon>Viridiplantae</taxon>
        <taxon>Streptophyta</taxon>
        <taxon>Embryophyta</taxon>
        <taxon>Tracheophyta</taxon>
        <taxon>Spermatophyta</taxon>
        <taxon>Magnoliopsida</taxon>
        <taxon>eudicotyledons</taxon>
        <taxon>Gunneridae</taxon>
        <taxon>Pentapetalae</taxon>
        <taxon>asterids</taxon>
        <taxon>campanulids</taxon>
        <taxon>Asterales</taxon>
        <taxon>Asteraceae</taxon>
        <taxon>Asteroideae</taxon>
        <taxon>Heliantheae alliance</taxon>
        <taxon>Heliantheae</taxon>
        <taxon>Ambrosia</taxon>
    </lineage>
</organism>
<dbReference type="InterPro" id="IPR037736">
    <property type="entry name" value="PSA3"/>
</dbReference>
<name>A0AAD5CVX4_AMBAR</name>
<accession>A0AAD5CVX4</accession>
<dbReference type="Proteomes" id="UP001206925">
    <property type="component" value="Unassembled WGS sequence"/>
</dbReference>
<comment type="caution">
    <text evidence="1">The sequence shown here is derived from an EMBL/GenBank/DDBJ whole genome shotgun (WGS) entry which is preliminary data.</text>
</comment>
<proteinExistence type="predicted"/>
<dbReference type="PANTHER" id="PTHR36770:SF1">
    <property type="entry name" value="PHOTOSYSTEM I ASSEMBLY FACTOR PSA3, CHLOROPLASTIC"/>
    <property type="match status" value="1"/>
</dbReference>
<evidence type="ECO:0000313" key="1">
    <source>
        <dbReference type="EMBL" id="KAI7749221.1"/>
    </source>
</evidence>
<reference evidence="1" key="1">
    <citation type="submission" date="2022-06" db="EMBL/GenBank/DDBJ databases">
        <title>Uncovering the hologenomic basis of an extraordinary plant invasion.</title>
        <authorList>
            <person name="Bieker V.C."/>
            <person name="Martin M.D."/>
            <person name="Gilbert T."/>
            <person name="Hodgins K."/>
            <person name="Battlay P."/>
            <person name="Petersen B."/>
            <person name="Wilson J."/>
        </authorList>
    </citation>
    <scope>NUCLEOTIDE SEQUENCE</scope>
    <source>
        <strain evidence="1">AA19_3_7</strain>
        <tissue evidence="1">Leaf</tissue>
    </source>
</reference>
<dbReference type="AlphaFoldDB" id="A0AAD5CVX4"/>
<dbReference type="GO" id="GO:0048564">
    <property type="term" value="P:photosystem I assembly"/>
    <property type="evidence" value="ECO:0007669"/>
    <property type="project" value="InterPro"/>
</dbReference>